<reference evidence="2 3" key="1">
    <citation type="submission" date="2019-08" db="EMBL/GenBank/DDBJ databases">
        <title>Whole-genome Sequencing of e-waste polymer degrading bacterium Pseudomonas sp. strain PE08.</title>
        <authorList>
            <person name="Kirdat K."/>
            <person name="Debbarma P."/>
            <person name="Narawade N."/>
            <person name="Suyal D."/>
            <person name="Thorat V."/>
            <person name="Shouche Y."/>
            <person name="Goel R."/>
            <person name="Yadav A."/>
        </authorList>
    </citation>
    <scope>NUCLEOTIDE SEQUENCE [LARGE SCALE GENOMIC DNA]</scope>
    <source>
        <strain evidence="2 3">PE08</strain>
    </source>
</reference>
<sequence>MQTTLGLSPLRKSPNIDFTPLPPSSQPYRDVLFVNARAPSAHLFEAANQRMTALADLLRILESGSGGALAQETARLASALGLLLADAQALHEAAYLRSCEEERTASCQRAPDAISPSEAPA</sequence>
<dbReference type="Proteomes" id="UP000327179">
    <property type="component" value="Chromosome"/>
</dbReference>
<gene>
    <name evidence="2" type="ORF">FXN65_06165</name>
</gene>
<keyword evidence="3" id="KW-1185">Reference proteome</keyword>
<evidence type="ECO:0000313" key="2">
    <source>
        <dbReference type="EMBL" id="QEY65724.1"/>
    </source>
</evidence>
<evidence type="ECO:0000256" key="1">
    <source>
        <dbReference type="SAM" id="MobiDB-lite"/>
    </source>
</evidence>
<name>A0A5J6QTH7_9GAMM</name>
<dbReference type="EMBL" id="CP043311">
    <property type="protein sequence ID" value="QEY65724.1"/>
    <property type="molecule type" value="Genomic_DNA"/>
</dbReference>
<organism evidence="2 3">
    <name type="scientific">Metapseudomonas lalkuanensis</name>
    <dbReference type="NCBI Taxonomy" id="2604832"/>
    <lineage>
        <taxon>Bacteria</taxon>
        <taxon>Pseudomonadati</taxon>
        <taxon>Pseudomonadota</taxon>
        <taxon>Gammaproteobacteria</taxon>
        <taxon>Pseudomonadales</taxon>
        <taxon>Pseudomonadaceae</taxon>
        <taxon>Metapseudomonas</taxon>
    </lineage>
</organism>
<accession>A0A5J6QTH7</accession>
<evidence type="ECO:0000313" key="3">
    <source>
        <dbReference type="Proteomes" id="UP000327179"/>
    </source>
</evidence>
<dbReference type="AlphaFoldDB" id="A0A5J6QTH7"/>
<dbReference type="KEGG" id="plal:FXN65_06165"/>
<proteinExistence type="predicted"/>
<evidence type="ECO:0008006" key="4">
    <source>
        <dbReference type="Google" id="ProtNLM"/>
    </source>
</evidence>
<feature type="region of interest" description="Disordered" evidence="1">
    <location>
        <begin position="1"/>
        <end position="24"/>
    </location>
</feature>
<protein>
    <recommendedName>
        <fullName evidence="4">DUF3077 domain-containing protein</fullName>
    </recommendedName>
</protein>